<feature type="region of interest" description="Disordered" evidence="1">
    <location>
        <begin position="138"/>
        <end position="209"/>
    </location>
</feature>
<feature type="compositionally biased region" description="Low complexity" evidence="1">
    <location>
        <begin position="182"/>
        <end position="200"/>
    </location>
</feature>
<feature type="compositionally biased region" description="Polar residues" evidence="1">
    <location>
        <begin position="333"/>
        <end position="361"/>
    </location>
</feature>
<name>A0A2T2NG52_CORCC</name>
<dbReference type="AlphaFoldDB" id="A0A2T2NG52"/>
<protein>
    <submittedName>
        <fullName evidence="2">Uncharacterized protein</fullName>
    </submittedName>
</protein>
<feature type="compositionally biased region" description="Low complexity" evidence="1">
    <location>
        <begin position="93"/>
        <end position="126"/>
    </location>
</feature>
<feature type="region of interest" description="Disordered" evidence="1">
    <location>
        <begin position="322"/>
        <end position="365"/>
    </location>
</feature>
<reference evidence="2 3" key="1">
    <citation type="journal article" date="2018" name="Front. Microbiol.">
        <title>Genome-Wide Analysis of Corynespora cassiicola Leaf Fall Disease Putative Effectors.</title>
        <authorList>
            <person name="Lopez D."/>
            <person name="Ribeiro S."/>
            <person name="Label P."/>
            <person name="Fumanal B."/>
            <person name="Venisse J.S."/>
            <person name="Kohler A."/>
            <person name="de Oliveira R.R."/>
            <person name="Labutti K."/>
            <person name="Lipzen A."/>
            <person name="Lail K."/>
            <person name="Bauer D."/>
            <person name="Ohm R.A."/>
            <person name="Barry K.W."/>
            <person name="Spatafora J."/>
            <person name="Grigoriev I.V."/>
            <person name="Martin F.M."/>
            <person name="Pujade-Renaud V."/>
        </authorList>
    </citation>
    <scope>NUCLEOTIDE SEQUENCE [LARGE SCALE GENOMIC DNA]</scope>
    <source>
        <strain evidence="2 3">Philippines</strain>
    </source>
</reference>
<gene>
    <name evidence="2" type="ORF">BS50DRAFT_636603</name>
</gene>
<proteinExistence type="predicted"/>
<feature type="compositionally biased region" description="Polar residues" evidence="1">
    <location>
        <begin position="48"/>
        <end position="64"/>
    </location>
</feature>
<sequence length="422" mass="45637">MDYQTFNSQQHLPPSFGGPFSTSSAAHLAQPTHSPQQQQLYADPHARLQQSNPSPSPYGQFTNGQAGGFPSSMGGNASFSGAMMQPGGLSHNQLHQARAAALQQQQHQQQQQHLSSPSPYSSAPFQQGLVSPAHQQFVQNRQTASPSSAGNTAYATPQPQPQRSPSLVPSNSQTPMNPPANQPQAQQPAQVQTPVKAVPQSPVSPVAQAREKERMTTLLEINNLLIKEVVDLQSQGKAGHIGPSPDGKSEGDKQQPSKEFVEYMRRLQSNLAFLAQNAEKNHKPNQAIQPGPAIMTIPSSPPELAELYSKLQGLYPGWKGQAAQMKASPGPQRLNSTSSQPGMQNHMQPPNSAGLQNNMPNSAGLMPNNAQLPSNMNAMGNMGMNMNMNMNMNNMNPAMQGMQNMQQLQSQQQQQQHHLPTQ</sequence>
<dbReference type="OrthoDB" id="2530523at2759"/>
<evidence type="ECO:0000313" key="3">
    <source>
        <dbReference type="Proteomes" id="UP000240883"/>
    </source>
</evidence>
<dbReference type="EMBL" id="KZ678138">
    <property type="protein sequence ID" value="PSN64421.1"/>
    <property type="molecule type" value="Genomic_DNA"/>
</dbReference>
<evidence type="ECO:0000256" key="1">
    <source>
        <dbReference type="SAM" id="MobiDB-lite"/>
    </source>
</evidence>
<feature type="region of interest" description="Disordered" evidence="1">
    <location>
        <begin position="1"/>
        <end position="126"/>
    </location>
</feature>
<feature type="region of interest" description="Disordered" evidence="1">
    <location>
        <begin position="403"/>
        <end position="422"/>
    </location>
</feature>
<accession>A0A2T2NG52</accession>
<feature type="compositionally biased region" description="Polar residues" evidence="1">
    <location>
        <begin position="138"/>
        <end position="172"/>
    </location>
</feature>
<feature type="compositionally biased region" description="Basic and acidic residues" evidence="1">
    <location>
        <begin position="247"/>
        <end position="257"/>
    </location>
</feature>
<feature type="compositionally biased region" description="Polar residues" evidence="1">
    <location>
        <begin position="1"/>
        <end position="12"/>
    </location>
</feature>
<dbReference type="STRING" id="1448308.A0A2T2NG52"/>
<keyword evidence="3" id="KW-1185">Reference proteome</keyword>
<feature type="region of interest" description="Disordered" evidence="1">
    <location>
        <begin position="236"/>
        <end position="257"/>
    </location>
</feature>
<feature type="compositionally biased region" description="Low complexity" evidence="1">
    <location>
        <begin position="403"/>
        <end position="416"/>
    </location>
</feature>
<organism evidence="2 3">
    <name type="scientific">Corynespora cassiicola Philippines</name>
    <dbReference type="NCBI Taxonomy" id="1448308"/>
    <lineage>
        <taxon>Eukaryota</taxon>
        <taxon>Fungi</taxon>
        <taxon>Dikarya</taxon>
        <taxon>Ascomycota</taxon>
        <taxon>Pezizomycotina</taxon>
        <taxon>Dothideomycetes</taxon>
        <taxon>Pleosporomycetidae</taxon>
        <taxon>Pleosporales</taxon>
        <taxon>Corynesporascaceae</taxon>
        <taxon>Corynespora</taxon>
    </lineage>
</organism>
<feature type="compositionally biased region" description="Polar residues" evidence="1">
    <location>
        <begin position="31"/>
        <end position="40"/>
    </location>
</feature>
<dbReference type="Proteomes" id="UP000240883">
    <property type="component" value="Unassembled WGS sequence"/>
</dbReference>
<feature type="compositionally biased region" description="Low complexity" evidence="1">
    <location>
        <begin position="13"/>
        <end position="24"/>
    </location>
</feature>
<evidence type="ECO:0000313" key="2">
    <source>
        <dbReference type="EMBL" id="PSN64421.1"/>
    </source>
</evidence>